<dbReference type="EMBL" id="KE524973">
    <property type="protein sequence ID" value="KFB38777.1"/>
    <property type="molecule type" value="Genomic_DNA"/>
</dbReference>
<evidence type="ECO:0000256" key="1">
    <source>
        <dbReference type="SAM" id="MobiDB-lite"/>
    </source>
</evidence>
<protein>
    <submittedName>
        <fullName evidence="2 3">Uncharacterized protein</fullName>
    </submittedName>
</protein>
<evidence type="ECO:0000313" key="2">
    <source>
        <dbReference type="EMBL" id="KFB38777.1"/>
    </source>
</evidence>
<dbReference type="VEuPathDB" id="VectorBase:ASIC006186"/>
<proteinExistence type="predicted"/>
<dbReference type="AlphaFoldDB" id="A0A084VLD3"/>
<keyword evidence="4" id="KW-1185">Reference proteome</keyword>
<dbReference type="EnsemblMetazoa" id="ASIC006186-RA">
    <property type="protein sequence ID" value="ASIC006186-PA"/>
    <property type="gene ID" value="ASIC006186"/>
</dbReference>
<sequence length="146" mass="16281">MRTNKDNRLSCAAGWWTRPRAVRPQVLLQTTASTARRRWQQSRLCGSRTSHTTRKQTETVGNGACWTPVGRLSGRLIARSEVGANKPTTKHASELQRDNLRKNIILWVSPTEAKPPTRRIASRSIGNQQVADEAKQPTIASRSIGN</sequence>
<dbReference type="EMBL" id="ATLV01014467">
    <property type="status" value="NOT_ANNOTATED_CDS"/>
    <property type="molecule type" value="Genomic_DNA"/>
</dbReference>
<dbReference type="EMBL" id="ATLV01014468">
    <property type="status" value="NOT_ANNOTATED_CDS"/>
    <property type="molecule type" value="Genomic_DNA"/>
</dbReference>
<organism evidence="2">
    <name type="scientific">Anopheles sinensis</name>
    <name type="common">Mosquito</name>
    <dbReference type="NCBI Taxonomy" id="74873"/>
    <lineage>
        <taxon>Eukaryota</taxon>
        <taxon>Metazoa</taxon>
        <taxon>Ecdysozoa</taxon>
        <taxon>Arthropoda</taxon>
        <taxon>Hexapoda</taxon>
        <taxon>Insecta</taxon>
        <taxon>Pterygota</taxon>
        <taxon>Neoptera</taxon>
        <taxon>Endopterygota</taxon>
        <taxon>Diptera</taxon>
        <taxon>Nematocera</taxon>
        <taxon>Culicoidea</taxon>
        <taxon>Culicidae</taxon>
        <taxon>Anophelinae</taxon>
        <taxon>Anopheles</taxon>
    </lineage>
</organism>
<accession>A0A084VLD3</accession>
<reference evidence="3" key="2">
    <citation type="submission" date="2020-05" db="UniProtKB">
        <authorList>
            <consortium name="EnsemblMetazoa"/>
        </authorList>
    </citation>
    <scope>IDENTIFICATION</scope>
</reference>
<evidence type="ECO:0000313" key="3">
    <source>
        <dbReference type="EnsemblMetazoa" id="ASIC006186-PA"/>
    </source>
</evidence>
<gene>
    <name evidence="2" type="ORF">ZHAS_00006186</name>
</gene>
<name>A0A084VLD3_ANOSI</name>
<evidence type="ECO:0000313" key="4">
    <source>
        <dbReference type="Proteomes" id="UP000030765"/>
    </source>
</evidence>
<feature type="region of interest" description="Disordered" evidence="1">
    <location>
        <begin position="113"/>
        <end position="146"/>
    </location>
</feature>
<reference evidence="2 4" key="1">
    <citation type="journal article" date="2014" name="BMC Genomics">
        <title>Genome sequence of Anopheles sinensis provides insight into genetics basis of mosquito competence for malaria parasites.</title>
        <authorList>
            <person name="Zhou D."/>
            <person name="Zhang D."/>
            <person name="Ding G."/>
            <person name="Shi L."/>
            <person name="Hou Q."/>
            <person name="Ye Y."/>
            <person name="Xu Y."/>
            <person name="Zhou H."/>
            <person name="Xiong C."/>
            <person name="Li S."/>
            <person name="Yu J."/>
            <person name="Hong S."/>
            <person name="Yu X."/>
            <person name="Zou P."/>
            <person name="Chen C."/>
            <person name="Chang X."/>
            <person name="Wang W."/>
            <person name="Lv Y."/>
            <person name="Sun Y."/>
            <person name="Ma L."/>
            <person name="Shen B."/>
            <person name="Zhu C."/>
        </authorList>
    </citation>
    <scope>NUCLEOTIDE SEQUENCE [LARGE SCALE GENOMIC DNA]</scope>
</reference>
<dbReference type="Proteomes" id="UP000030765">
    <property type="component" value="Unassembled WGS sequence"/>
</dbReference>